<keyword evidence="4" id="KW-1185">Reference proteome</keyword>
<keyword evidence="1" id="KW-0464">Manganese</keyword>
<reference evidence="3 4" key="1">
    <citation type="submission" date="2016-11" db="EMBL/GenBank/DDBJ databases">
        <title>Whole genomes of Flavobacteriaceae.</title>
        <authorList>
            <person name="Stine C."/>
            <person name="Li C."/>
            <person name="Tadesse D."/>
        </authorList>
    </citation>
    <scope>NUCLEOTIDE SEQUENCE [LARGE SCALE GENOMIC DNA]</scope>
    <source>
        <strain evidence="3 4">DSM 15937</strain>
    </source>
</reference>
<sequence length="510" mass="58123">MKILDCTLRDGGYYTNWDFDKNLVDTYLTAMNDLPVEYLEVGYRSPKLSGYYGEYFYCPDFVLKKLSVISNKKLVVILDEKNIKLETVEELLKPCLGIITMVRIAIDPEQLLRAIDLAKKVKSMGFEVGFNVMYMSKWKNLPDFLSNLKYVDGVADYFYMVDSYGGVYPEDVKEIFSLVRSQMKTKIGFHGHNNLELALVNTLTAIECGADMVDATITGMGRGAGNLKTELLLTALNQRNNIEVDFNALSSVTDAFSQLQKEYEWGTNLPYMVSGANSLPQKDVMDWVGKRYYSYNSIIRALSNQSKGLKDNETLNEYNPTELFQKALIVGGGDSVREHIDAIRNYLSLNPEVVIIHSSSRNVSYLNDCSNKQFHCLAGNEGHRLEKVFNSIPNNRIAILPPYPRAMGTYIPVNFKFNSFQLSEINVTDRYKSSITSLVLQLVKEMKVKELIVCGYDGYNGEITQHKLELFNENEYLFRNFSKNNFALKSFTPTKYKGLSQESVYSELYK</sequence>
<gene>
    <name evidence="3" type="ORF">B0A65_16030</name>
</gene>
<dbReference type="Proteomes" id="UP000198382">
    <property type="component" value="Unassembled WGS sequence"/>
</dbReference>
<evidence type="ECO:0000313" key="3">
    <source>
        <dbReference type="EMBL" id="OXA77563.1"/>
    </source>
</evidence>
<dbReference type="SUPFAM" id="SSF51569">
    <property type="entry name" value="Aldolase"/>
    <property type="match status" value="1"/>
</dbReference>
<evidence type="ECO:0000313" key="4">
    <source>
        <dbReference type="Proteomes" id="UP000198382"/>
    </source>
</evidence>
<dbReference type="InterPro" id="IPR050073">
    <property type="entry name" value="2-IPM_HCS-like"/>
</dbReference>
<dbReference type="CDD" id="cd07944">
    <property type="entry name" value="DRE_TIM_HOA_like"/>
    <property type="match status" value="1"/>
</dbReference>
<feature type="domain" description="Pyruvate carboxyltransferase" evidence="2">
    <location>
        <begin position="1"/>
        <end position="250"/>
    </location>
</feature>
<proteinExistence type="predicted"/>
<evidence type="ECO:0000259" key="2">
    <source>
        <dbReference type="PROSITE" id="PS50991"/>
    </source>
</evidence>
<dbReference type="Pfam" id="PF00682">
    <property type="entry name" value="HMGL-like"/>
    <property type="match status" value="1"/>
</dbReference>
<evidence type="ECO:0000256" key="1">
    <source>
        <dbReference type="ARBA" id="ARBA00023211"/>
    </source>
</evidence>
<organism evidence="3 4">
    <name type="scientific">Flavobacterium frigidimaris</name>
    <dbReference type="NCBI Taxonomy" id="262320"/>
    <lineage>
        <taxon>Bacteria</taxon>
        <taxon>Pseudomonadati</taxon>
        <taxon>Bacteroidota</taxon>
        <taxon>Flavobacteriia</taxon>
        <taxon>Flavobacteriales</taxon>
        <taxon>Flavobacteriaceae</taxon>
        <taxon>Flavobacterium</taxon>
    </lineage>
</organism>
<dbReference type="InterPro" id="IPR013785">
    <property type="entry name" value="Aldolase_TIM"/>
</dbReference>
<dbReference type="PANTHER" id="PTHR10277">
    <property type="entry name" value="HOMOCITRATE SYNTHASE-RELATED"/>
    <property type="match status" value="1"/>
</dbReference>
<name>A0ABX4BNM6_FLAFR</name>
<accession>A0ABX4BNM6</accession>
<dbReference type="RefSeq" id="WP_074659143.1">
    <property type="nucleotide sequence ID" value="NZ_MUGV01000026.1"/>
</dbReference>
<comment type="caution">
    <text evidence="3">The sequence shown here is derived from an EMBL/GenBank/DDBJ whole genome shotgun (WGS) entry which is preliminary data.</text>
</comment>
<dbReference type="PROSITE" id="PS50991">
    <property type="entry name" value="PYR_CT"/>
    <property type="match status" value="1"/>
</dbReference>
<protein>
    <recommendedName>
        <fullName evidence="2">Pyruvate carboxyltransferase domain-containing protein</fullName>
    </recommendedName>
</protein>
<dbReference type="InterPro" id="IPR000891">
    <property type="entry name" value="PYR_CT"/>
</dbReference>
<dbReference type="Gene3D" id="3.20.20.70">
    <property type="entry name" value="Aldolase class I"/>
    <property type="match status" value="1"/>
</dbReference>
<dbReference type="PANTHER" id="PTHR10277:SF9">
    <property type="entry name" value="2-ISOPROPYLMALATE SYNTHASE 1, CHLOROPLASTIC-RELATED"/>
    <property type="match status" value="1"/>
</dbReference>
<dbReference type="EMBL" id="MUGV01000026">
    <property type="protein sequence ID" value="OXA77563.1"/>
    <property type="molecule type" value="Genomic_DNA"/>
</dbReference>